<feature type="compositionally biased region" description="Polar residues" evidence="2">
    <location>
        <begin position="728"/>
        <end position="754"/>
    </location>
</feature>
<dbReference type="PANTHER" id="PTHR12619:SF5">
    <property type="entry name" value="TRANSCRIPTION FACTOR RFX4"/>
    <property type="match status" value="1"/>
</dbReference>
<dbReference type="Gene3D" id="1.10.10.10">
    <property type="entry name" value="Winged helix-like DNA-binding domain superfamily/Winged helix DNA-binding domain"/>
    <property type="match status" value="1"/>
</dbReference>
<feature type="region of interest" description="Disordered" evidence="2">
    <location>
        <begin position="134"/>
        <end position="174"/>
    </location>
</feature>
<dbReference type="PROSITE" id="PS51526">
    <property type="entry name" value="RFX_DBD"/>
    <property type="match status" value="1"/>
</dbReference>
<feature type="compositionally biased region" description="Low complexity" evidence="2">
    <location>
        <begin position="12"/>
        <end position="39"/>
    </location>
</feature>
<dbReference type="InterPro" id="IPR039779">
    <property type="entry name" value="RFX-like"/>
</dbReference>
<feature type="region of interest" description="Disordered" evidence="2">
    <location>
        <begin position="1"/>
        <end position="41"/>
    </location>
</feature>
<evidence type="ECO:0000313" key="4">
    <source>
        <dbReference type="EMBL" id="KAF2452304.1"/>
    </source>
</evidence>
<evidence type="ECO:0000256" key="2">
    <source>
        <dbReference type="SAM" id="MobiDB-lite"/>
    </source>
</evidence>
<evidence type="ECO:0000313" key="5">
    <source>
        <dbReference type="Proteomes" id="UP000799766"/>
    </source>
</evidence>
<keyword evidence="1" id="KW-0238">DNA-binding</keyword>
<dbReference type="InterPro" id="IPR036390">
    <property type="entry name" value="WH_DNA-bd_sf"/>
</dbReference>
<dbReference type="InterPro" id="IPR003150">
    <property type="entry name" value="DNA-bd_RFX"/>
</dbReference>
<feature type="domain" description="RFX-type winged-helix" evidence="3">
    <location>
        <begin position="214"/>
        <end position="301"/>
    </location>
</feature>
<evidence type="ECO:0000259" key="3">
    <source>
        <dbReference type="PROSITE" id="PS51526"/>
    </source>
</evidence>
<name>A0A6A6NLU5_9PEZI</name>
<protein>
    <recommendedName>
        <fullName evidence="3">RFX-type winged-helix domain-containing protein</fullName>
    </recommendedName>
</protein>
<reference evidence="4" key="1">
    <citation type="journal article" date="2020" name="Stud. Mycol.">
        <title>101 Dothideomycetes genomes: a test case for predicting lifestyles and emergence of pathogens.</title>
        <authorList>
            <person name="Haridas S."/>
            <person name="Albert R."/>
            <person name="Binder M."/>
            <person name="Bloem J."/>
            <person name="Labutti K."/>
            <person name="Salamov A."/>
            <person name="Andreopoulos B."/>
            <person name="Baker S."/>
            <person name="Barry K."/>
            <person name="Bills G."/>
            <person name="Bluhm B."/>
            <person name="Cannon C."/>
            <person name="Castanera R."/>
            <person name="Culley D."/>
            <person name="Daum C."/>
            <person name="Ezra D."/>
            <person name="Gonzalez J."/>
            <person name="Henrissat B."/>
            <person name="Kuo A."/>
            <person name="Liang C."/>
            <person name="Lipzen A."/>
            <person name="Lutzoni F."/>
            <person name="Magnuson J."/>
            <person name="Mondo S."/>
            <person name="Nolan M."/>
            <person name="Ohm R."/>
            <person name="Pangilinan J."/>
            <person name="Park H.-J."/>
            <person name="Ramirez L."/>
            <person name="Alfaro M."/>
            <person name="Sun H."/>
            <person name="Tritt A."/>
            <person name="Yoshinaga Y."/>
            <person name="Zwiers L.-H."/>
            <person name="Turgeon B."/>
            <person name="Goodwin S."/>
            <person name="Spatafora J."/>
            <person name="Crous P."/>
            <person name="Grigoriev I."/>
        </authorList>
    </citation>
    <scope>NUCLEOTIDE SEQUENCE</scope>
    <source>
        <strain evidence="4">ATCC 16933</strain>
    </source>
</reference>
<feature type="region of interest" description="Disordered" evidence="2">
    <location>
        <begin position="827"/>
        <end position="849"/>
    </location>
</feature>
<dbReference type="FunFam" id="1.10.10.10:FF:000119">
    <property type="entry name" value="DNA damage and replication checkpoint protein"/>
    <property type="match status" value="1"/>
</dbReference>
<sequence>METSNQGRRSRSTTSASTRSIQRTPSAQSTASGQAAQQAYNGHEADATHFQALASRPQTAASNHNTAPLNYNISVEAALLQSAQQMNYQDTMVVDQNAHGNIAFGGGSMGQQQMSNGGYFNAINAPDHHMQHSADFAPMHQHPPQHQQMALAAPPSGAETEDKKKKGGNPTAVNDKELREMLARNEGRSLKDVAAEVIANDRTTKSEKSKQLFAMLWLKSVCRPAKTSVPRNRVYSCYAQACGTQRVIPLNPASFGKLVRVIFPNIQTRRLGVRGESKYHYVDLALVDDPQAAASGDRMRGTPVTTGGFDFNLMPQADSAAFPGHDEPLGEPSPKKQKPSAAPSKGISFTDPYEPGVGNRDEMSRTYEHTVKFPPPDEESFQENQQLDLPSLAPYLPPKTDTDTAASLQALYFTHCTSLIDSVRFCKEKQFYKLFSSFHGTLTVPVQNLFHHPDIAPWIQECDWLMYKTMIKFVSKLTLQVAPPLVLQFLNGVSKNLHSHISRTFLGRPQHVLEAKLEPATLFAGLIHRMLRVNSAAHAAATLLIMDQNRESMWHDWVMYVHPKKIMESELPNCGYDEVYKILTQEIHSLLMPLDTTNTWPGSLAPYQDTLMNSAMDTSNETFVTNDTVIDRLAAFITDLPARFPHADTRTILHTVNAIGTAALRDITVENGMSYSLWWVTKVFVDEMCLWLASLGGFLDHQVQSKQKSEQQQNSPTEIPLPHGNGGSTSDAANGEASGSTINSQPHSRVNSFSPDAAASPRSISANGADGGINSANNQLPYAPTVPAMNGQFISNYTPPNLTCHEMEIDNMRPSTVNPNNLSLSTGPSTQVHEQNGNFSQTPEQPHVPNTQVPGNVSFGTEFDGSSFNKADTMNPDEANLDDSGIALMDEDITSGTGKFDSSAHSAVHSSVMNGVRTGAS</sequence>
<dbReference type="PANTHER" id="PTHR12619">
    <property type="entry name" value="RFX TRANSCRIPTION FACTOR FAMILY"/>
    <property type="match status" value="1"/>
</dbReference>
<dbReference type="SUPFAM" id="SSF46785">
    <property type="entry name" value="Winged helix' DNA-binding domain"/>
    <property type="match status" value="1"/>
</dbReference>
<gene>
    <name evidence="4" type="ORF">BDY21DRAFT_175023</name>
</gene>
<dbReference type="Pfam" id="PF25340">
    <property type="entry name" value="BCD_RFX"/>
    <property type="match status" value="1"/>
</dbReference>
<dbReference type="EMBL" id="MU001712">
    <property type="protein sequence ID" value="KAF2452304.1"/>
    <property type="molecule type" value="Genomic_DNA"/>
</dbReference>
<dbReference type="InterPro" id="IPR057321">
    <property type="entry name" value="RFX1-4/6/8-like_BCD"/>
</dbReference>
<dbReference type="AlphaFoldDB" id="A0A6A6NLU5"/>
<feature type="region of interest" description="Disordered" evidence="2">
    <location>
        <begin position="705"/>
        <end position="772"/>
    </location>
</feature>
<dbReference type="GO" id="GO:0000978">
    <property type="term" value="F:RNA polymerase II cis-regulatory region sequence-specific DNA binding"/>
    <property type="evidence" value="ECO:0007669"/>
    <property type="project" value="TreeGrafter"/>
</dbReference>
<dbReference type="GO" id="GO:0000981">
    <property type="term" value="F:DNA-binding transcription factor activity, RNA polymerase II-specific"/>
    <property type="evidence" value="ECO:0007669"/>
    <property type="project" value="TreeGrafter"/>
</dbReference>
<keyword evidence="5" id="KW-1185">Reference proteome</keyword>
<accession>A0A6A6NLU5</accession>
<feature type="compositionally biased region" description="Low complexity" evidence="2">
    <location>
        <begin position="137"/>
        <end position="155"/>
    </location>
</feature>
<evidence type="ECO:0000256" key="1">
    <source>
        <dbReference type="ARBA" id="ARBA00023125"/>
    </source>
</evidence>
<feature type="region of interest" description="Disordered" evidence="2">
    <location>
        <begin position="315"/>
        <end position="361"/>
    </location>
</feature>
<dbReference type="Proteomes" id="UP000799766">
    <property type="component" value="Unassembled WGS sequence"/>
</dbReference>
<dbReference type="InterPro" id="IPR036388">
    <property type="entry name" value="WH-like_DNA-bd_sf"/>
</dbReference>
<dbReference type="Pfam" id="PF02257">
    <property type="entry name" value="RFX_DNA_binding"/>
    <property type="match status" value="1"/>
</dbReference>
<dbReference type="OrthoDB" id="10056949at2759"/>
<proteinExistence type="predicted"/>
<organism evidence="4 5">
    <name type="scientific">Lineolata rhizophorae</name>
    <dbReference type="NCBI Taxonomy" id="578093"/>
    <lineage>
        <taxon>Eukaryota</taxon>
        <taxon>Fungi</taxon>
        <taxon>Dikarya</taxon>
        <taxon>Ascomycota</taxon>
        <taxon>Pezizomycotina</taxon>
        <taxon>Dothideomycetes</taxon>
        <taxon>Dothideomycetes incertae sedis</taxon>
        <taxon>Lineolatales</taxon>
        <taxon>Lineolataceae</taxon>
        <taxon>Lineolata</taxon>
    </lineage>
</organism>